<accession>A0A9W8J1C0</accession>
<dbReference type="InterPro" id="IPR014752">
    <property type="entry name" value="Arrestin-like_C"/>
</dbReference>
<dbReference type="InterPro" id="IPR011021">
    <property type="entry name" value="Arrestin-like_N"/>
</dbReference>
<dbReference type="GO" id="GO:0005829">
    <property type="term" value="C:cytosol"/>
    <property type="evidence" value="ECO:0007669"/>
    <property type="project" value="TreeGrafter"/>
</dbReference>
<dbReference type="GO" id="GO:0030674">
    <property type="term" value="F:protein-macromolecule adaptor activity"/>
    <property type="evidence" value="ECO:0007669"/>
    <property type="project" value="TreeGrafter"/>
</dbReference>
<dbReference type="PANTHER" id="PTHR11188">
    <property type="entry name" value="ARRESTIN DOMAIN CONTAINING PROTEIN"/>
    <property type="match status" value="1"/>
</dbReference>
<feature type="region of interest" description="Disordered" evidence="1">
    <location>
        <begin position="360"/>
        <end position="381"/>
    </location>
</feature>
<evidence type="ECO:0000256" key="1">
    <source>
        <dbReference type="SAM" id="MobiDB-lite"/>
    </source>
</evidence>
<name>A0A9W8J1C0_9AGAR</name>
<evidence type="ECO:0000313" key="4">
    <source>
        <dbReference type="Proteomes" id="UP001140091"/>
    </source>
</evidence>
<proteinExistence type="predicted"/>
<feature type="domain" description="Arrestin C-terminal-like" evidence="2">
    <location>
        <begin position="151"/>
        <end position="339"/>
    </location>
</feature>
<dbReference type="SUPFAM" id="SSF81296">
    <property type="entry name" value="E set domains"/>
    <property type="match status" value="1"/>
</dbReference>
<dbReference type="GO" id="GO:0031625">
    <property type="term" value="F:ubiquitin protein ligase binding"/>
    <property type="evidence" value="ECO:0007669"/>
    <property type="project" value="TreeGrafter"/>
</dbReference>
<dbReference type="InterPro" id="IPR050357">
    <property type="entry name" value="Arrestin_domain-protein"/>
</dbReference>
<reference evidence="3" key="1">
    <citation type="submission" date="2022-06" db="EMBL/GenBank/DDBJ databases">
        <title>Genome Sequence of Candolleomyces eurysporus.</title>
        <authorList>
            <person name="Buettner E."/>
        </authorList>
    </citation>
    <scope>NUCLEOTIDE SEQUENCE</scope>
    <source>
        <strain evidence="3">VTCC 930004</strain>
    </source>
</reference>
<dbReference type="Pfam" id="PF02752">
    <property type="entry name" value="Arrestin_C"/>
    <property type="match status" value="1"/>
</dbReference>
<dbReference type="EMBL" id="JANBPK010001479">
    <property type="protein sequence ID" value="KAJ2922690.1"/>
    <property type="molecule type" value="Genomic_DNA"/>
</dbReference>
<evidence type="ECO:0000259" key="2">
    <source>
        <dbReference type="SMART" id="SM01017"/>
    </source>
</evidence>
<evidence type="ECO:0000313" key="3">
    <source>
        <dbReference type="EMBL" id="KAJ2922690.1"/>
    </source>
</evidence>
<protein>
    <recommendedName>
        <fullName evidence="2">Arrestin C-terminal-like domain-containing protein</fullName>
    </recommendedName>
</protein>
<dbReference type="Gene3D" id="2.60.40.640">
    <property type="match status" value="1"/>
</dbReference>
<feature type="non-terminal residue" evidence="3">
    <location>
        <position position="1"/>
    </location>
</feature>
<dbReference type="GO" id="GO:0005886">
    <property type="term" value="C:plasma membrane"/>
    <property type="evidence" value="ECO:0007669"/>
    <property type="project" value="TreeGrafter"/>
</dbReference>
<dbReference type="GO" id="GO:0070086">
    <property type="term" value="P:ubiquitin-dependent endocytosis"/>
    <property type="evidence" value="ECO:0007669"/>
    <property type="project" value="TreeGrafter"/>
</dbReference>
<dbReference type="InterPro" id="IPR014756">
    <property type="entry name" value="Ig_E-set"/>
</dbReference>
<dbReference type="InterPro" id="IPR011022">
    <property type="entry name" value="Arrestin_C-like"/>
</dbReference>
<dbReference type="AlphaFoldDB" id="A0A9W8J1C0"/>
<sequence length="504" mass="56517">MERPVPVLEGEESAFAQSGPDHPPGLFGRDPNVASFNTQKSKSRPREPITRVFGLTPEEVKGKEEKKVVGNGWKEFKKGTYTYPISFTIPSTAPPTLQCDYGSVVWKLYAHVHRPGAFKTKFTATREVQVIACPTEEDTEDSENIIVERHWDQQLQYLISISGRSFHIGGTMPVTFAFMPLAKVKIHRLAVFIEERVDYYNNMRRVVRSDPISRFHLLSVKHHGKHHVPILPLESDDVDALESSPLYELLNPEDDPSEIASELMGPGPWAFHHDLKLPASCNLMHFTNKNRRANMTISHLLKVVIRVERGDDLHVDKSGKRKLFDIVVQTPVQILSCRCNPDWTSLPRYEETFVRDNHVLPNCPCQTNDAPTEEEKTASDQSEIHLGPFHAHLPAALERIRSHHSNDNHNDDPSHGHAAGDHSVPHPDAATVQAVHPSETSAIDPAVMRSLRVVTSRDPQTAEFLRSNQQFERLVSGFESEFGEAPPSYECVAPGPSSPAIVVN</sequence>
<feature type="region of interest" description="Disordered" evidence="1">
    <location>
        <begin position="1"/>
        <end position="47"/>
    </location>
</feature>
<keyword evidence="4" id="KW-1185">Reference proteome</keyword>
<feature type="region of interest" description="Disordered" evidence="1">
    <location>
        <begin position="403"/>
        <end position="443"/>
    </location>
</feature>
<dbReference type="Proteomes" id="UP001140091">
    <property type="component" value="Unassembled WGS sequence"/>
</dbReference>
<gene>
    <name evidence="3" type="ORF">H1R20_g14423</name>
</gene>
<dbReference type="SMART" id="SM01017">
    <property type="entry name" value="Arrestin_C"/>
    <property type="match status" value="1"/>
</dbReference>
<feature type="compositionally biased region" description="Basic and acidic residues" evidence="1">
    <location>
        <begin position="403"/>
        <end position="425"/>
    </location>
</feature>
<dbReference type="OrthoDB" id="2238745at2759"/>
<organism evidence="3 4">
    <name type="scientific">Candolleomyces eurysporus</name>
    <dbReference type="NCBI Taxonomy" id="2828524"/>
    <lineage>
        <taxon>Eukaryota</taxon>
        <taxon>Fungi</taxon>
        <taxon>Dikarya</taxon>
        <taxon>Basidiomycota</taxon>
        <taxon>Agaricomycotina</taxon>
        <taxon>Agaricomycetes</taxon>
        <taxon>Agaricomycetidae</taxon>
        <taxon>Agaricales</taxon>
        <taxon>Agaricineae</taxon>
        <taxon>Psathyrellaceae</taxon>
        <taxon>Candolleomyces</taxon>
    </lineage>
</organism>
<dbReference type="Pfam" id="PF00339">
    <property type="entry name" value="Arrestin_N"/>
    <property type="match status" value="1"/>
</dbReference>
<comment type="caution">
    <text evidence="3">The sequence shown here is derived from an EMBL/GenBank/DDBJ whole genome shotgun (WGS) entry which is preliminary data.</text>
</comment>
<dbReference type="PANTHER" id="PTHR11188:SF17">
    <property type="entry name" value="FI21816P1"/>
    <property type="match status" value="1"/>
</dbReference>